<dbReference type="PANTHER" id="PTHR43537">
    <property type="entry name" value="TRANSCRIPTIONAL REGULATOR, GNTR FAMILY"/>
    <property type="match status" value="1"/>
</dbReference>
<name>A0A9X7VX61_9BACL</name>
<feature type="domain" description="HTH gntR-type" evidence="4">
    <location>
        <begin position="5"/>
        <end position="72"/>
    </location>
</feature>
<evidence type="ECO:0000256" key="1">
    <source>
        <dbReference type="ARBA" id="ARBA00023015"/>
    </source>
</evidence>
<keyword evidence="3" id="KW-0804">Transcription</keyword>
<dbReference type="GO" id="GO:0003677">
    <property type="term" value="F:DNA binding"/>
    <property type="evidence" value="ECO:0007669"/>
    <property type="project" value="UniProtKB-KW"/>
</dbReference>
<dbReference type="KEGG" id="afx:JZ786_20040"/>
<evidence type="ECO:0000313" key="6">
    <source>
        <dbReference type="Proteomes" id="UP000663505"/>
    </source>
</evidence>
<keyword evidence="6" id="KW-1185">Reference proteome</keyword>
<keyword evidence="1" id="KW-0805">Transcription regulation</keyword>
<evidence type="ECO:0000259" key="4">
    <source>
        <dbReference type="PROSITE" id="PS50949"/>
    </source>
</evidence>
<accession>A0A9X7VX61</accession>
<dbReference type="PANTHER" id="PTHR43537:SF51">
    <property type="entry name" value="HTH-TYPE TRANSCRIPTIONAL REGULATOR LGOR-RELATED"/>
    <property type="match status" value="1"/>
</dbReference>
<dbReference type="SUPFAM" id="SSF48008">
    <property type="entry name" value="GntR ligand-binding domain-like"/>
    <property type="match status" value="1"/>
</dbReference>
<dbReference type="Gene3D" id="1.10.10.10">
    <property type="entry name" value="Winged helix-like DNA-binding domain superfamily/Winged helix DNA-binding domain"/>
    <property type="match status" value="1"/>
</dbReference>
<evidence type="ECO:0000256" key="3">
    <source>
        <dbReference type="ARBA" id="ARBA00023163"/>
    </source>
</evidence>
<proteinExistence type="predicted"/>
<reference evidence="5 6" key="1">
    <citation type="submission" date="2021-02" db="EMBL/GenBank/DDBJ databases">
        <title>Alicyclobacillus curvatus sp. nov. and Alicyclobacillus mengziensis sp. nov., two acidophilic bacteria isolated from acid mine drainage.</title>
        <authorList>
            <person name="Huang Y."/>
        </authorList>
    </citation>
    <scope>NUCLEOTIDE SEQUENCE [LARGE SCALE GENOMIC DNA]</scope>
    <source>
        <strain evidence="5 6">S30H14</strain>
    </source>
</reference>
<dbReference type="GO" id="GO:0003700">
    <property type="term" value="F:DNA-binding transcription factor activity"/>
    <property type="evidence" value="ECO:0007669"/>
    <property type="project" value="InterPro"/>
</dbReference>
<dbReference type="InterPro" id="IPR036388">
    <property type="entry name" value="WH-like_DNA-bd_sf"/>
</dbReference>
<dbReference type="PRINTS" id="PR00035">
    <property type="entry name" value="HTHGNTR"/>
</dbReference>
<dbReference type="CDD" id="cd07377">
    <property type="entry name" value="WHTH_GntR"/>
    <property type="match status" value="1"/>
</dbReference>
<dbReference type="InterPro" id="IPR011711">
    <property type="entry name" value="GntR_C"/>
</dbReference>
<gene>
    <name evidence="5" type="ORF">JZ786_20040</name>
</gene>
<protein>
    <submittedName>
        <fullName evidence="5">GntR family transcriptional regulator</fullName>
    </submittedName>
</protein>
<dbReference type="SMART" id="SM00895">
    <property type="entry name" value="FCD"/>
    <property type="match status" value="1"/>
</dbReference>
<dbReference type="SUPFAM" id="SSF46785">
    <property type="entry name" value="Winged helix' DNA-binding domain"/>
    <property type="match status" value="1"/>
</dbReference>
<dbReference type="EMBL" id="CP071182">
    <property type="protein sequence ID" value="QSO46706.1"/>
    <property type="molecule type" value="Genomic_DNA"/>
</dbReference>
<organism evidence="5 6">
    <name type="scientific">Alicyclobacillus mengziensis</name>
    <dbReference type="NCBI Taxonomy" id="2931921"/>
    <lineage>
        <taxon>Bacteria</taxon>
        <taxon>Bacillati</taxon>
        <taxon>Bacillota</taxon>
        <taxon>Bacilli</taxon>
        <taxon>Bacillales</taxon>
        <taxon>Alicyclobacillaceae</taxon>
        <taxon>Alicyclobacillus</taxon>
    </lineage>
</organism>
<sequence length="207" mass="24470">MSPKRPLRDDVKHQVLERLVRGVLPFGSRINETVLSEELGVSRTPLREALLDLQREGFLRSDTARGFTVRPLSQHEVKETYPILWTLECLALRTDEQIPDVEELFDCNEKMRKAKNHPEQALEYDSEWHAILISKCHSDRLRSMIAELKQTIRRYEYTFMWDAELIERSIEQHQKVINALSEHDIEQAERALQENWRTGMESLLDRF</sequence>
<dbReference type="InterPro" id="IPR008920">
    <property type="entry name" value="TF_FadR/GntR_C"/>
</dbReference>
<dbReference type="InterPro" id="IPR000524">
    <property type="entry name" value="Tscrpt_reg_HTH_GntR"/>
</dbReference>
<dbReference type="InterPro" id="IPR036390">
    <property type="entry name" value="WH_DNA-bd_sf"/>
</dbReference>
<keyword evidence="2" id="KW-0238">DNA-binding</keyword>
<evidence type="ECO:0000313" key="5">
    <source>
        <dbReference type="EMBL" id="QSO46706.1"/>
    </source>
</evidence>
<dbReference type="AlphaFoldDB" id="A0A9X7VX61"/>
<dbReference type="RefSeq" id="WP_206656071.1">
    <property type="nucleotide sequence ID" value="NZ_CP071182.1"/>
</dbReference>
<dbReference type="Gene3D" id="1.20.120.530">
    <property type="entry name" value="GntR ligand-binding domain-like"/>
    <property type="match status" value="1"/>
</dbReference>
<dbReference type="SMART" id="SM00345">
    <property type="entry name" value="HTH_GNTR"/>
    <property type="match status" value="1"/>
</dbReference>
<dbReference type="Pfam" id="PF00392">
    <property type="entry name" value="GntR"/>
    <property type="match status" value="1"/>
</dbReference>
<dbReference type="PROSITE" id="PS50949">
    <property type="entry name" value="HTH_GNTR"/>
    <property type="match status" value="1"/>
</dbReference>
<evidence type="ECO:0000256" key="2">
    <source>
        <dbReference type="ARBA" id="ARBA00023125"/>
    </source>
</evidence>
<dbReference type="Proteomes" id="UP000663505">
    <property type="component" value="Chromosome"/>
</dbReference>
<dbReference type="Pfam" id="PF07729">
    <property type="entry name" value="FCD"/>
    <property type="match status" value="1"/>
</dbReference>